<comment type="caution">
    <text evidence="2">The sequence shown here is derived from an EMBL/GenBank/DDBJ whole genome shotgun (WGS) entry which is preliminary data.</text>
</comment>
<name>A0A8H7TDL7_9HELO</name>
<feature type="region of interest" description="Disordered" evidence="1">
    <location>
        <begin position="152"/>
        <end position="175"/>
    </location>
</feature>
<evidence type="ECO:0000256" key="1">
    <source>
        <dbReference type="SAM" id="MobiDB-lite"/>
    </source>
</evidence>
<proteinExistence type="predicted"/>
<protein>
    <submittedName>
        <fullName evidence="2">Uncharacterized protein</fullName>
    </submittedName>
</protein>
<organism evidence="2 3">
    <name type="scientific">Cadophora malorum</name>
    <dbReference type="NCBI Taxonomy" id="108018"/>
    <lineage>
        <taxon>Eukaryota</taxon>
        <taxon>Fungi</taxon>
        <taxon>Dikarya</taxon>
        <taxon>Ascomycota</taxon>
        <taxon>Pezizomycotina</taxon>
        <taxon>Leotiomycetes</taxon>
        <taxon>Helotiales</taxon>
        <taxon>Ploettnerulaceae</taxon>
        <taxon>Cadophora</taxon>
    </lineage>
</organism>
<reference evidence="2" key="1">
    <citation type="submission" date="2021-02" db="EMBL/GenBank/DDBJ databases">
        <title>Genome sequence Cadophora malorum strain M34.</title>
        <authorList>
            <person name="Stefanovic E."/>
            <person name="Vu D."/>
            <person name="Scully C."/>
            <person name="Dijksterhuis J."/>
            <person name="Roader J."/>
            <person name="Houbraken J."/>
        </authorList>
    </citation>
    <scope>NUCLEOTIDE SEQUENCE</scope>
    <source>
        <strain evidence="2">M34</strain>
    </source>
</reference>
<dbReference type="Proteomes" id="UP000664132">
    <property type="component" value="Unassembled WGS sequence"/>
</dbReference>
<sequence length="202" mass="22459">MNRTNSKFGFAMGLDLSEDVLRVIAYHDGYGQRIHNLYARTTHDPHLLTTLLNNLATELQYTLSNPKPSPGLELSPLQRAVTQLLLVQVGDVKLHNTVQHVEDLARNLRIILAHPMSSGDRKVVVFIQGQADSEKARLDHLVRERKMSILKGSEKGSGEGGWGGQDGEKEGEKGEGFWKGWFWKGLGRRIKKSFSGASGESK</sequence>
<accession>A0A8H7TDL7</accession>
<evidence type="ECO:0000313" key="3">
    <source>
        <dbReference type="Proteomes" id="UP000664132"/>
    </source>
</evidence>
<dbReference type="AlphaFoldDB" id="A0A8H7TDL7"/>
<keyword evidence="3" id="KW-1185">Reference proteome</keyword>
<feature type="compositionally biased region" description="Basic and acidic residues" evidence="1">
    <location>
        <begin position="166"/>
        <end position="175"/>
    </location>
</feature>
<dbReference type="OrthoDB" id="3545202at2759"/>
<evidence type="ECO:0000313" key="2">
    <source>
        <dbReference type="EMBL" id="KAG4419655.1"/>
    </source>
</evidence>
<dbReference type="EMBL" id="JAFJYH010000101">
    <property type="protein sequence ID" value="KAG4419655.1"/>
    <property type="molecule type" value="Genomic_DNA"/>
</dbReference>
<gene>
    <name evidence="2" type="ORF">IFR04_007252</name>
</gene>